<sequence length="997" mass="109359">MCADKGFVHYQHHGTGLLRATAEVIDIRRWPDPDDEKDCRSWLVEAWPLPGIAPAIRHASPVLATRVEKILSGDAVSARDVRRATLSVVRYVLRARGRPTPFGTFAGVSTLAVGTSTDARWGTGHRPVVRAETRWLHRVVQRLEDCAELVARLDVTVNDAAELRAGRWELPGPRKVSVRATSAVAMVRDEAAVPIGFGVLSDKLAHAFPEAGDALAMLMSLLRNGLLLTSLRATGTVTDPLAFLVERLRDAGADSLPIAPFAEELNRIHRAITEHNHAPSEQARVDLARRMREVADSVRVPLSVDLRLNAHVQLPQQVVREMQRAAGVLARLTRETTGSREWREWFAAFCERYGTGTLVPLRTVLDRDGGIGLPRGYPGSPRPAHRHVVSARDELLLALAAKATALGQREVELDEALVEKLATAGGERGTPPPHVDLGARIHAANAAALDRGKFTLTVSPGRAAGTLTSRFTTLVPEAGLAAIFAALPTTTAGAAPVQLSFSPIYPAAENVCRVPAYLPDVVSIGEHVPDGAIRVDDLAVTATHRRLHLVDLPRRRVVEPQVLHALTSKQQPAMARLVGELTRALDVGWIGFDWGAADALPFRPRVRYGRAILSAARWRVVQADLPMNPAEWDQALHSWRTTWRCPARVELRDFDQLLPLDLDVSAHRTILYRHLRKHSEAVLLEAADPDADGWLSGHPHTVVLPLTSVRVPEPAPAVEVLPILTREHGHLPGSASSSWLYAKLYLSAGRMNHLLVHELPALLAALGDRACWFVRYPQVREGEEPDQLRLRVRVHRDTPGDTDQALAAVTAWADRLRAEGLIGRLAFDTYFPEVGRYIAMNEAEEVFTADSHLVLAQLTHLAADTVAPTVLTGLSMFDVAAAFLGSRAVAADWLSTQATPAVPDRAEVTEVTRLVRDGWQADIPGWSAVAEVHRQRADALARYRRTLPDGVDIDRVLHSLLHMHHNRALGVNRDREAICLRLARQAAAVWRTTQDIA</sequence>
<evidence type="ECO:0000259" key="2">
    <source>
        <dbReference type="Pfam" id="PF14028"/>
    </source>
</evidence>
<name>A0ABS2SC14_9PSEU</name>
<evidence type="ECO:0000313" key="3">
    <source>
        <dbReference type="EMBL" id="MBM7813786.1"/>
    </source>
</evidence>
<protein>
    <submittedName>
        <fullName evidence="3">Thiopeptide-type bacteriocin biosynthesis protein</fullName>
    </submittedName>
</protein>
<accession>A0ABS2SC14</accession>
<evidence type="ECO:0000313" key="4">
    <source>
        <dbReference type="Proteomes" id="UP001195724"/>
    </source>
</evidence>
<gene>
    <name evidence="3" type="ORF">JOE68_004651</name>
</gene>
<dbReference type="InterPro" id="IPR023809">
    <property type="entry name" value="Thiopep_bacteriocin_synth_dom"/>
</dbReference>
<proteinExistence type="predicted"/>
<dbReference type="NCBIfam" id="TIGR03891">
    <property type="entry name" value="thiopep_ocin"/>
    <property type="match status" value="1"/>
</dbReference>
<dbReference type="InterPro" id="IPR006827">
    <property type="entry name" value="Lant_deHydtase_N"/>
</dbReference>
<feature type="domain" description="Thiopeptide-type bacteriocin biosynthesis" evidence="2">
    <location>
        <begin position="739"/>
        <end position="986"/>
    </location>
</feature>
<comment type="caution">
    <text evidence="3">The sequence shown here is derived from an EMBL/GenBank/DDBJ whole genome shotgun (WGS) entry which is preliminary data.</text>
</comment>
<organism evidence="3 4">
    <name type="scientific">Saccharothrix algeriensis</name>
    <dbReference type="NCBI Taxonomy" id="173560"/>
    <lineage>
        <taxon>Bacteria</taxon>
        <taxon>Bacillati</taxon>
        <taxon>Actinomycetota</taxon>
        <taxon>Actinomycetes</taxon>
        <taxon>Pseudonocardiales</taxon>
        <taxon>Pseudonocardiaceae</taxon>
        <taxon>Saccharothrix</taxon>
    </lineage>
</organism>
<reference evidence="3 4" key="1">
    <citation type="submission" date="2021-01" db="EMBL/GenBank/DDBJ databases">
        <title>Sequencing the genomes of 1000 actinobacteria strains.</title>
        <authorList>
            <person name="Klenk H.-P."/>
        </authorList>
    </citation>
    <scope>NUCLEOTIDE SEQUENCE [LARGE SCALE GENOMIC DNA]</scope>
    <source>
        <strain evidence="3 4">DSM 44581</strain>
    </source>
</reference>
<dbReference type="RefSeq" id="WP_204844379.1">
    <property type="nucleotide sequence ID" value="NZ_JAFBCL010000001.1"/>
</dbReference>
<dbReference type="Pfam" id="PF04738">
    <property type="entry name" value="Lant_dehydr_N"/>
    <property type="match status" value="1"/>
</dbReference>
<evidence type="ECO:0000259" key="1">
    <source>
        <dbReference type="Pfam" id="PF04738"/>
    </source>
</evidence>
<dbReference type="Pfam" id="PF14028">
    <property type="entry name" value="Lant_dehydr_C"/>
    <property type="match status" value="1"/>
</dbReference>
<dbReference type="Proteomes" id="UP001195724">
    <property type="component" value="Unassembled WGS sequence"/>
</dbReference>
<dbReference type="EMBL" id="JAFBCL010000001">
    <property type="protein sequence ID" value="MBM7813786.1"/>
    <property type="molecule type" value="Genomic_DNA"/>
</dbReference>
<keyword evidence="4" id="KW-1185">Reference proteome</keyword>
<feature type="domain" description="Lantibiotic dehydratase N-terminal" evidence="1">
    <location>
        <begin position="51"/>
        <end position="671"/>
    </location>
</feature>